<keyword evidence="8 14" id="KW-0326">Glycosidase</keyword>
<dbReference type="EMBL" id="HF935279">
    <property type="protein sequence ID" value="CCX29579.1"/>
    <property type="molecule type" value="Genomic_DNA"/>
</dbReference>
<dbReference type="PANTHER" id="PTHR11742">
    <property type="entry name" value="MANNOSYL-OLIGOSACCHARIDE ALPHA-1,2-MANNOSIDASE-RELATED"/>
    <property type="match status" value="1"/>
</dbReference>
<name>U4LBU3_PYROM</name>
<feature type="binding site" evidence="12">
    <location>
        <position position="496"/>
    </location>
    <ligand>
        <name>Ca(2+)</name>
        <dbReference type="ChEBI" id="CHEBI:29108"/>
    </ligand>
</feature>
<evidence type="ECO:0000256" key="9">
    <source>
        <dbReference type="ARBA" id="ARBA00047669"/>
    </source>
</evidence>
<evidence type="ECO:0000256" key="3">
    <source>
        <dbReference type="ARBA" id="ARBA00007658"/>
    </source>
</evidence>
<dbReference type="InterPro" id="IPR001382">
    <property type="entry name" value="Glyco_hydro_47"/>
</dbReference>
<dbReference type="PANTHER" id="PTHR11742:SF101">
    <property type="entry name" value="MANNOSYL-OLIGOSACCHARIDE ALPHA-1,2-MANNOSIDASE 1B"/>
    <property type="match status" value="1"/>
</dbReference>
<keyword evidence="7" id="KW-0325">Glycoprotein</keyword>
<dbReference type="InterPro" id="IPR050749">
    <property type="entry name" value="Glycosyl_Hydrolase_47"/>
</dbReference>
<dbReference type="SUPFAM" id="SSF48225">
    <property type="entry name" value="Seven-hairpin glycosidases"/>
    <property type="match status" value="1"/>
</dbReference>
<dbReference type="GO" id="GO:0016020">
    <property type="term" value="C:membrane"/>
    <property type="evidence" value="ECO:0007669"/>
    <property type="project" value="InterPro"/>
</dbReference>
<evidence type="ECO:0000313" key="16">
    <source>
        <dbReference type="EMBL" id="CCX29579.1"/>
    </source>
</evidence>
<keyword evidence="12" id="KW-0479">Metal-binding</keyword>
<evidence type="ECO:0000313" key="17">
    <source>
        <dbReference type="Proteomes" id="UP000018144"/>
    </source>
</evidence>
<dbReference type="FunFam" id="1.50.10.10:FF:000047">
    <property type="entry name" value="Mannosyl-oligosaccharide alpha-1,2-mannosidase"/>
    <property type="match status" value="1"/>
</dbReference>
<gene>
    <name evidence="16" type="ORF">PCON_05650</name>
</gene>
<comment type="catalytic activity">
    <reaction evidence="9">
        <text>N(4)-(alpha-D-Man-(1-&gt;2)-alpha-D-Man-(1-&gt;2)-alpha-D-Man-(1-&gt;3)-[alpha-D-Man-(1-&gt;3)-[alpha-D-Man-(1-&gt;2)-alpha-D-Man-(1-&gt;6)]-alpha-D-Man-(1-&gt;6)]-beta-D-Man-(1-&gt;4)-beta-D-GlcNAc-(1-&gt;4)-beta-D-GlcNAc)-L-asparaginyl-[protein] (N-glucan mannose isomer 8A1,2,3B1,3) + 3 H2O = N(4)-(alpha-D-Man-(1-&gt;3)-[alpha-D-Man-(1-&gt;3)-[alpha-D-Man-(1-&gt;6)]-alpha-D-Man-(1-&gt;6)]-beta-D-Man-(1-&gt;4)-beta-D-GlcNAc-(1-&gt;4)-beta-D-GlcNAc)-L-asparaginyl-[protein] (N-glucan mannose isomer 5A1,2) + 3 beta-D-mannose</text>
        <dbReference type="Rhea" id="RHEA:56028"/>
        <dbReference type="Rhea" id="RHEA-COMP:14358"/>
        <dbReference type="Rhea" id="RHEA-COMP:14367"/>
        <dbReference type="ChEBI" id="CHEBI:15377"/>
        <dbReference type="ChEBI" id="CHEBI:28563"/>
        <dbReference type="ChEBI" id="CHEBI:59087"/>
        <dbReference type="ChEBI" id="CHEBI:60628"/>
        <dbReference type="EC" id="3.2.1.113"/>
    </reaction>
</comment>
<feature type="active site" evidence="11">
    <location>
        <position position="264"/>
    </location>
</feature>
<evidence type="ECO:0000256" key="2">
    <source>
        <dbReference type="ARBA" id="ARBA00004922"/>
    </source>
</evidence>
<evidence type="ECO:0000256" key="6">
    <source>
        <dbReference type="ARBA" id="ARBA00023157"/>
    </source>
</evidence>
<keyword evidence="12" id="KW-0106">Calcium</keyword>
<accession>U4LBU3</accession>
<dbReference type="eggNOG" id="KOG2204">
    <property type="taxonomic scope" value="Eukaryota"/>
</dbReference>
<feature type="chain" id="PRO_5004651463" description="alpha-1,2-Mannosidase" evidence="15">
    <location>
        <begin position="22"/>
        <end position="506"/>
    </location>
</feature>
<evidence type="ECO:0000256" key="8">
    <source>
        <dbReference type="ARBA" id="ARBA00023295"/>
    </source>
</evidence>
<dbReference type="AlphaFoldDB" id="U4LBU3"/>
<reference evidence="16 17" key="1">
    <citation type="journal article" date="2013" name="PLoS Genet.">
        <title>The genome and development-dependent transcriptomes of Pyronema confluens: a window into fungal evolution.</title>
        <authorList>
            <person name="Traeger S."/>
            <person name="Altegoer F."/>
            <person name="Freitag M."/>
            <person name="Gabaldon T."/>
            <person name="Kempken F."/>
            <person name="Kumar A."/>
            <person name="Marcet-Houben M."/>
            <person name="Poggeler S."/>
            <person name="Stajich J.E."/>
            <person name="Nowrousian M."/>
        </authorList>
    </citation>
    <scope>NUCLEOTIDE SEQUENCE [LARGE SCALE GENOMIC DNA]</scope>
    <source>
        <strain evidence="17">CBS 100304</strain>
        <tissue evidence="16">Vegetative mycelium</tissue>
    </source>
</reference>
<feature type="active site" description="Proton donor" evidence="11">
    <location>
        <position position="118"/>
    </location>
</feature>
<comment type="similarity">
    <text evidence="3 14">Belongs to the glycosyl hydrolase 47 family.</text>
</comment>
<dbReference type="UniPathway" id="UPA00378"/>
<dbReference type="GO" id="GO:0036503">
    <property type="term" value="P:ERAD pathway"/>
    <property type="evidence" value="ECO:0007669"/>
    <property type="project" value="UniProtKB-ARBA"/>
</dbReference>
<organism evidence="16 17">
    <name type="scientific">Pyronema omphalodes (strain CBS 100304)</name>
    <name type="common">Pyronema confluens</name>
    <dbReference type="NCBI Taxonomy" id="1076935"/>
    <lineage>
        <taxon>Eukaryota</taxon>
        <taxon>Fungi</taxon>
        <taxon>Dikarya</taxon>
        <taxon>Ascomycota</taxon>
        <taxon>Pezizomycotina</taxon>
        <taxon>Pezizomycetes</taxon>
        <taxon>Pezizales</taxon>
        <taxon>Pyronemataceae</taxon>
        <taxon>Pyronema</taxon>
    </lineage>
</organism>
<evidence type="ECO:0000256" key="13">
    <source>
        <dbReference type="PIRSR" id="PIRSR601382-3"/>
    </source>
</evidence>
<dbReference type="InterPro" id="IPR036026">
    <property type="entry name" value="Seven-hairpin_glycosidases"/>
</dbReference>
<dbReference type="Pfam" id="PF01532">
    <property type="entry name" value="Glyco_hydro_47"/>
    <property type="match status" value="1"/>
</dbReference>
<dbReference type="OrthoDB" id="8118055at2759"/>
<dbReference type="GO" id="GO:0005783">
    <property type="term" value="C:endoplasmic reticulum"/>
    <property type="evidence" value="ECO:0007669"/>
    <property type="project" value="TreeGrafter"/>
</dbReference>
<dbReference type="Gene3D" id="1.50.10.10">
    <property type="match status" value="1"/>
</dbReference>
<dbReference type="EC" id="3.2.1.-" evidence="14"/>
<evidence type="ECO:0000256" key="15">
    <source>
        <dbReference type="SAM" id="SignalP"/>
    </source>
</evidence>
<keyword evidence="6 13" id="KW-1015">Disulfide bond</keyword>
<keyword evidence="4 15" id="KW-0732">Signal</keyword>
<keyword evidence="17" id="KW-1185">Reference proteome</keyword>
<evidence type="ECO:0000256" key="14">
    <source>
        <dbReference type="RuleBase" id="RU361193"/>
    </source>
</evidence>
<evidence type="ECO:0000256" key="11">
    <source>
        <dbReference type="PIRSR" id="PIRSR601382-1"/>
    </source>
</evidence>
<comment type="catalytic activity">
    <reaction evidence="10">
        <text>N(4)-(alpha-D-Man-(1-&gt;2)-alpha-D-Man-(1-&gt;2)-alpha-D-Man-(1-&gt;3)-[alpha-D-Man-(1-&gt;2)-alpha-D-Man-(1-&gt;3)-[alpha-D-Man-(1-&gt;2)-alpha-D-Man-(1-&gt;6)]-alpha-D-Man-(1-&gt;6)]-beta-D-Man-(1-&gt;4)-beta-D-GlcNAc-(1-&gt;4)-beta-D-GlcNAc)-L-asparaginyl-[protein] (N-glucan mannose isomer 9A1,2,3B1,2,3) + 4 H2O = N(4)-(alpha-D-Man-(1-&gt;3)-[alpha-D-Man-(1-&gt;3)-[alpha-D-Man-(1-&gt;6)]-alpha-D-Man-(1-&gt;6)]-beta-D-Man-(1-&gt;4)-beta-D-GlcNAc-(1-&gt;4)-beta-D-GlcNAc)-L-asparaginyl-[protein] (N-glucan mannose isomer 5A1,2) + 4 beta-D-mannose</text>
        <dbReference type="Rhea" id="RHEA:56008"/>
        <dbReference type="Rhea" id="RHEA-COMP:14356"/>
        <dbReference type="Rhea" id="RHEA-COMP:14367"/>
        <dbReference type="ChEBI" id="CHEBI:15377"/>
        <dbReference type="ChEBI" id="CHEBI:28563"/>
        <dbReference type="ChEBI" id="CHEBI:59087"/>
        <dbReference type="ChEBI" id="CHEBI:139493"/>
        <dbReference type="EC" id="3.2.1.113"/>
    </reaction>
</comment>
<dbReference type="GO" id="GO:0004571">
    <property type="term" value="F:mannosyl-oligosaccharide 1,2-alpha-mannosidase activity"/>
    <property type="evidence" value="ECO:0007669"/>
    <property type="project" value="UniProtKB-EC"/>
</dbReference>
<comment type="cofactor">
    <cofactor evidence="1 12">
        <name>Ca(2+)</name>
        <dbReference type="ChEBI" id="CHEBI:29108"/>
    </cofactor>
</comment>
<protein>
    <recommendedName>
        <fullName evidence="14">alpha-1,2-Mannosidase</fullName>
        <ecNumber evidence="14">3.2.1.-</ecNumber>
    </recommendedName>
</protein>
<feature type="active site" description="Proton donor" evidence="11">
    <location>
        <position position="371"/>
    </location>
</feature>
<keyword evidence="5 14" id="KW-0378">Hydrolase</keyword>
<dbReference type="STRING" id="1076935.U4LBU3"/>
<feature type="disulfide bond" evidence="13">
    <location>
        <begin position="328"/>
        <end position="357"/>
    </location>
</feature>
<evidence type="ECO:0000256" key="1">
    <source>
        <dbReference type="ARBA" id="ARBA00001913"/>
    </source>
</evidence>
<feature type="signal peptide" evidence="15">
    <location>
        <begin position="1"/>
        <end position="21"/>
    </location>
</feature>
<comment type="pathway">
    <text evidence="2">Protein modification; protein glycosylation.</text>
</comment>
<dbReference type="GO" id="GO:0005509">
    <property type="term" value="F:calcium ion binding"/>
    <property type="evidence" value="ECO:0007669"/>
    <property type="project" value="InterPro"/>
</dbReference>
<evidence type="ECO:0000256" key="5">
    <source>
        <dbReference type="ARBA" id="ARBA00022801"/>
    </source>
</evidence>
<evidence type="ECO:0000256" key="12">
    <source>
        <dbReference type="PIRSR" id="PIRSR601382-2"/>
    </source>
</evidence>
<dbReference type="Proteomes" id="UP000018144">
    <property type="component" value="Unassembled WGS sequence"/>
</dbReference>
<proteinExistence type="inferred from homology"/>
<evidence type="ECO:0000256" key="7">
    <source>
        <dbReference type="ARBA" id="ARBA00023180"/>
    </source>
</evidence>
<dbReference type="PRINTS" id="PR00747">
    <property type="entry name" value="GLYHDRLASE47"/>
</dbReference>
<dbReference type="InterPro" id="IPR012341">
    <property type="entry name" value="6hp_glycosidase-like_sf"/>
</dbReference>
<sequence>MRFWGILSLATLAVAAPAAQGTVQAQEADINSNSGRAAAIIEAFRHSWTGYKTYAWGYDELLSVSNKGGNSRNGWGASIADALSTAILMRQRDVVHDCLQHLSSVDFTKTSTEVSLFETTIRYLGGLISAYDLLTGPYADLVSWHDKRLVKSLLTQAVVLADRLSFAFNTSTGIPYNNLNFSTNSSSDTTNGVATIGTLVLEWTRLSDLTGDPKYARLAQKAEGYLLDPHPSLGEPFPGMLGTDVDISTGQFRDSSGGWSGGTDSFYEYLLKMWIYDQSRYKNYLDRWVVAVESTIKNLLQTPEKGVTWVAEYSSANMIRKTEGHLTCFIGGNLILGGTLLGRKDIKQAGIDLTDGCRHAYSSTPSGLAPERWSWDPAGVPVKQSVFFIENGFYATSSGYYLRPEVVESYYHGYALTGDPKYQQWAWEAFLAINRTARTPSGFSSITDVMQENGGGQDDFQESFWFAEVLKYLYMIFEGGLAVGVKGGRNQWVFNTEAHPVRVKLV</sequence>
<dbReference type="OMA" id="PESFGWD"/>
<evidence type="ECO:0000256" key="10">
    <source>
        <dbReference type="ARBA" id="ARBA00048605"/>
    </source>
</evidence>
<dbReference type="GO" id="GO:0005975">
    <property type="term" value="P:carbohydrate metabolic process"/>
    <property type="evidence" value="ECO:0007669"/>
    <property type="project" value="InterPro"/>
</dbReference>
<evidence type="ECO:0000256" key="4">
    <source>
        <dbReference type="ARBA" id="ARBA00022729"/>
    </source>
</evidence>
<feature type="active site" evidence="11">
    <location>
        <position position="405"/>
    </location>
</feature>